<keyword evidence="2" id="KW-1185">Reference proteome</keyword>
<accession>A0A9P6QK99</accession>
<dbReference type="AlphaFoldDB" id="A0A9P6QK99"/>
<evidence type="ECO:0000313" key="2">
    <source>
        <dbReference type="Proteomes" id="UP000823405"/>
    </source>
</evidence>
<sequence length="136" mass="14804">SKNKEAAGILSPSDTAAIAFGFFVEATNAPPCRALAGNFMTGMAMTPDLLRSWNLAHIDLFFSRKTQPALFDTPTLTLSDFPKSTLKPGYIYFTEPALKDVFYANPDTKRVVDAIVDYGSYPGALSDNYTGYNNAT</sequence>
<organism evidence="1 2">
    <name type="scientific">Linnemannia gamsii</name>
    <dbReference type="NCBI Taxonomy" id="64522"/>
    <lineage>
        <taxon>Eukaryota</taxon>
        <taxon>Fungi</taxon>
        <taxon>Fungi incertae sedis</taxon>
        <taxon>Mucoromycota</taxon>
        <taxon>Mortierellomycotina</taxon>
        <taxon>Mortierellomycetes</taxon>
        <taxon>Mortierellales</taxon>
        <taxon>Mortierellaceae</taxon>
        <taxon>Linnemannia</taxon>
    </lineage>
</organism>
<protein>
    <submittedName>
        <fullName evidence="1">Uncharacterized protein</fullName>
    </submittedName>
</protein>
<proteinExistence type="predicted"/>
<dbReference type="EMBL" id="JAAAIN010005961">
    <property type="protein sequence ID" value="KAG0272390.1"/>
    <property type="molecule type" value="Genomic_DNA"/>
</dbReference>
<feature type="non-terminal residue" evidence="1">
    <location>
        <position position="1"/>
    </location>
</feature>
<feature type="non-terminal residue" evidence="1">
    <location>
        <position position="136"/>
    </location>
</feature>
<gene>
    <name evidence="1" type="ORF">BGZ97_010989</name>
</gene>
<evidence type="ECO:0000313" key="1">
    <source>
        <dbReference type="EMBL" id="KAG0272390.1"/>
    </source>
</evidence>
<dbReference type="Proteomes" id="UP000823405">
    <property type="component" value="Unassembled WGS sequence"/>
</dbReference>
<dbReference type="OrthoDB" id="10399824at2759"/>
<name>A0A9P6QK99_9FUNG</name>
<reference evidence="1" key="1">
    <citation type="journal article" date="2020" name="Fungal Divers.">
        <title>Resolving the Mortierellaceae phylogeny through synthesis of multi-gene phylogenetics and phylogenomics.</title>
        <authorList>
            <person name="Vandepol N."/>
            <person name="Liber J."/>
            <person name="Desiro A."/>
            <person name="Na H."/>
            <person name="Kennedy M."/>
            <person name="Barry K."/>
            <person name="Grigoriev I.V."/>
            <person name="Miller A.N."/>
            <person name="O'Donnell K."/>
            <person name="Stajich J.E."/>
            <person name="Bonito G."/>
        </authorList>
    </citation>
    <scope>NUCLEOTIDE SEQUENCE</scope>
    <source>
        <strain evidence="1">NVP60</strain>
    </source>
</reference>
<comment type="caution">
    <text evidence="1">The sequence shown here is derived from an EMBL/GenBank/DDBJ whole genome shotgun (WGS) entry which is preliminary data.</text>
</comment>